<dbReference type="PROSITE" id="PS51257">
    <property type="entry name" value="PROKAR_LIPOPROTEIN"/>
    <property type="match status" value="1"/>
</dbReference>
<dbReference type="EMBL" id="CVQI01032496">
    <property type="protein sequence ID" value="CRK41416.1"/>
    <property type="molecule type" value="Genomic_DNA"/>
</dbReference>
<feature type="transmembrane region" description="Helical" evidence="5">
    <location>
        <begin position="138"/>
        <end position="158"/>
    </location>
</feature>
<evidence type="ECO:0000256" key="4">
    <source>
        <dbReference type="ARBA" id="ARBA00023136"/>
    </source>
</evidence>
<comment type="subcellular location">
    <subcellularLocation>
        <location evidence="1">Membrane</location>
        <topology evidence="1">Multi-pass membrane protein</topology>
    </subcellularLocation>
</comment>
<evidence type="ECO:0000256" key="2">
    <source>
        <dbReference type="ARBA" id="ARBA00022692"/>
    </source>
</evidence>
<dbReference type="GO" id="GO:0016020">
    <property type="term" value="C:membrane"/>
    <property type="evidence" value="ECO:0007669"/>
    <property type="project" value="UniProtKB-SubCell"/>
</dbReference>
<evidence type="ECO:0000313" key="7">
    <source>
        <dbReference type="EMBL" id="CRK41416.1"/>
    </source>
</evidence>
<sequence length="411" mass="45029">MRFSVPLLLAIVTAVSCLPSRTISTAPTATPIHDRREQISSLSTQAPAPRQYFTTTQHVTIPGMTNDHVTLPAKTIDIAIPTCTTTAKPDSNGHVPPGECGAFWNYYPSFAAAAAFAILFAVLTAIHIWQAARYKKAWCWVIIMASIWETLAFLFRAISTKHQQSSGIYLVFQIFILLAPIWVNAFAYMTLGRMIHFFHPRQAVLGLPASTLAALFVALDIVSFAVQLAGGSMAGPTTPPAEQMRAIHIYMGGIALQEFFILLFLGLTLVFHRDMRRVAAATASPAGTSYSSAAATSWRPLLWALYVSLAMITTRIVFRLVEFSSGHEADNPLLVREAYFYALEAAPMALAVAACNVAHPAAAMRGPESEMPGLFGMLKQSVARRRRRGAGHVPLERDVEEQELTCHGRRR</sequence>
<feature type="transmembrane region" description="Helical" evidence="5">
    <location>
        <begin position="338"/>
        <end position="358"/>
    </location>
</feature>
<evidence type="ECO:0000256" key="3">
    <source>
        <dbReference type="ARBA" id="ARBA00022989"/>
    </source>
</evidence>
<feature type="transmembrane region" description="Helical" evidence="5">
    <location>
        <begin position="203"/>
        <end position="229"/>
    </location>
</feature>
<evidence type="ECO:0000256" key="5">
    <source>
        <dbReference type="SAM" id="Phobius"/>
    </source>
</evidence>
<organism evidence="7 8">
    <name type="scientific">Verticillium longisporum</name>
    <name type="common">Verticillium dahliae var. longisporum</name>
    <dbReference type="NCBI Taxonomy" id="100787"/>
    <lineage>
        <taxon>Eukaryota</taxon>
        <taxon>Fungi</taxon>
        <taxon>Dikarya</taxon>
        <taxon>Ascomycota</taxon>
        <taxon>Pezizomycotina</taxon>
        <taxon>Sordariomycetes</taxon>
        <taxon>Hypocreomycetidae</taxon>
        <taxon>Glomerellales</taxon>
        <taxon>Plectosphaerellaceae</taxon>
        <taxon>Verticillium</taxon>
    </lineage>
</organism>
<feature type="signal peptide" evidence="6">
    <location>
        <begin position="1"/>
        <end position="17"/>
    </location>
</feature>
<dbReference type="AlphaFoldDB" id="A0A0G4N498"/>
<dbReference type="InterPro" id="IPR007568">
    <property type="entry name" value="RTA1"/>
</dbReference>
<evidence type="ECO:0000256" key="6">
    <source>
        <dbReference type="SAM" id="SignalP"/>
    </source>
</evidence>
<dbReference type="PANTHER" id="PTHR31465:SF15">
    <property type="entry name" value="LIPID TRANSPORTER ATNI-RELATED"/>
    <property type="match status" value="1"/>
</dbReference>
<feature type="transmembrane region" description="Helical" evidence="5">
    <location>
        <begin position="170"/>
        <end position="191"/>
    </location>
</feature>
<dbReference type="PANTHER" id="PTHR31465">
    <property type="entry name" value="PROTEIN RTA1-RELATED"/>
    <property type="match status" value="1"/>
</dbReference>
<feature type="transmembrane region" description="Helical" evidence="5">
    <location>
        <begin position="301"/>
        <end position="318"/>
    </location>
</feature>
<evidence type="ECO:0000256" key="1">
    <source>
        <dbReference type="ARBA" id="ARBA00004141"/>
    </source>
</evidence>
<reference evidence="8" key="1">
    <citation type="submission" date="2015-05" db="EMBL/GenBank/DDBJ databases">
        <authorList>
            <person name="Fogelqvist Johan"/>
        </authorList>
    </citation>
    <scope>NUCLEOTIDE SEQUENCE [LARGE SCALE GENOMIC DNA]</scope>
</reference>
<feature type="chain" id="PRO_5002567631" description="RTA1 domain-containing protein" evidence="6">
    <location>
        <begin position="18"/>
        <end position="411"/>
    </location>
</feature>
<keyword evidence="6" id="KW-0732">Signal</keyword>
<dbReference type="Pfam" id="PF04479">
    <property type="entry name" value="RTA1"/>
    <property type="match status" value="1"/>
</dbReference>
<keyword evidence="4 5" id="KW-0472">Membrane</keyword>
<accession>A0A0G4N498</accession>
<keyword evidence="3 5" id="KW-1133">Transmembrane helix</keyword>
<protein>
    <recommendedName>
        <fullName evidence="9">RTA1 domain-containing protein</fullName>
    </recommendedName>
</protein>
<dbReference type="Proteomes" id="UP000045706">
    <property type="component" value="Unassembled WGS sequence"/>
</dbReference>
<feature type="transmembrane region" description="Helical" evidence="5">
    <location>
        <begin position="249"/>
        <end position="271"/>
    </location>
</feature>
<gene>
    <name evidence="7" type="ORF">BN1723_005123</name>
</gene>
<evidence type="ECO:0000313" key="8">
    <source>
        <dbReference type="Proteomes" id="UP000045706"/>
    </source>
</evidence>
<feature type="transmembrane region" description="Helical" evidence="5">
    <location>
        <begin position="106"/>
        <end position="126"/>
    </location>
</feature>
<proteinExistence type="predicted"/>
<evidence type="ECO:0008006" key="9">
    <source>
        <dbReference type="Google" id="ProtNLM"/>
    </source>
</evidence>
<keyword evidence="2 5" id="KW-0812">Transmembrane</keyword>
<name>A0A0G4N498_VERLO</name>